<comment type="caution">
    <text evidence="1">The sequence shown here is derived from an EMBL/GenBank/DDBJ whole genome shotgun (WGS) entry which is preliminary data.</text>
</comment>
<accession>A0ACB7PF33</accession>
<name>A0ACB7PF33_9PEZI</name>
<sequence length="288" mass="30757">MLEGPKLGKLYLAATCHHVCSEMAEPLKALQVNMEAPASSVRVQGIAKMMEARAADDAGLFDGGPHPAGNPIPDRIKRYSSYLGPVILSSGIGRTTSVDTPNDFVLLSLHPIRFPEGLSQLTNDPSPSARSFLASRGHRAAWADAENKVFKTGAATGTTYGKLSAIQADVRFMREFPDAGLVSFVSTGLVVLDETPDSRFASHGDSGAVIRDGRARMLGVVWVGIGPGREDYDLALIGASHWSLRLSTITPCLPMGPFLGAMQAEVDKTWPDQNARLFPLPNSFGPSI</sequence>
<proteinExistence type="predicted"/>
<gene>
    <name evidence="1" type="ORF">F5144DRAFT_92400</name>
</gene>
<dbReference type="Proteomes" id="UP000724584">
    <property type="component" value="Unassembled WGS sequence"/>
</dbReference>
<evidence type="ECO:0000313" key="1">
    <source>
        <dbReference type="EMBL" id="KAH6640399.1"/>
    </source>
</evidence>
<protein>
    <submittedName>
        <fullName evidence="1">Uncharacterized protein</fullName>
    </submittedName>
</protein>
<evidence type="ECO:0000313" key="2">
    <source>
        <dbReference type="Proteomes" id="UP000724584"/>
    </source>
</evidence>
<organism evidence="1 2">
    <name type="scientific">Chaetomium tenue</name>
    <dbReference type="NCBI Taxonomy" id="1854479"/>
    <lineage>
        <taxon>Eukaryota</taxon>
        <taxon>Fungi</taxon>
        <taxon>Dikarya</taxon>
        <taxon>Ascomycota</taxon>
        <taxon>Pezizomycotina</taxon>
        <taxon>Sordariomycetes</taxon>
        <taxon>Sordariomycetidae</taxon>
        <taxon>Sordariales</taxon>
        <taxon>Chaetomiaceae</taxon>
        <taxon>Chaetomium</taxon>
    </lineage>
</organism>
<dbReference type="EMBL" id="JAGIZQ010000002">
    <property type="protein sequence ID" value="KAH6640399.1"/>
    <property type="molecule type" value="Genomic_DNA"/>
</dbReference>
<keyword evidence="2" id="KW-1185">Reference proteome</keyword>
<reference evidence="1 2" key="1">
    <citation type="journal article" date="2021" name="Nat. Commun.">
        <title>Genetic determinants of endophytism in the Arabidopsis root mycobiome.</title>
        <authorList>
            <person name="Mesny F."/>
            <person name="Miyauchi S."/>
            <person name="Thiergart T."/>
            <person name="Pickel B."/>
            <person name="Atanasova L."/>
            <person name="Karlsson M."/>
            <person name="Huettel B."/>
            <person name="Barry K.W."/>
            <person name="Haridas S."/>
            <person name="Chen C."/>
            <person name="Bauer D."/>
            <person name="Andreopoulos W."/>
            <person name="Pangilinan J."/>
            <person name="LaButti K."/>
            <person name="Riley R."/>
            <person name="Lipzen A."/>
            <person name="Clum A."/>
            <person name="Drula E."/>
            <person name="Henrissat B."/>
            <person name="Kohler A."/>
            <person name="Grigoriev I.V."/>
            <person name="Martin F.M."/>
            <person name="Hacquard S."/>
        </authorList>
    </citation>
    <scope>NUCLEOTIDE SEQUENCE [LARGE SCALE GENOMIC DNA]</scope>
    <source>
        <strain evidence="1 2">MPI-SDFR-AT-0079</strain>
    </source>
</reference>